<evidence type="ECO:0000313" key="4">
    <source>
        <dbReference type="Proteomes" id="UP000799424"/>
    </source>
</evidence>
<proteinExistence type="predicted"/>
<sequence>MRCFEKALLLFLGVSIATSLIPNLPESNARLHSVFTRHLETESRNVVRNRLIAERPNHLFARGTKHLVTRDFSVKEGHVRTILGGAGSGRLLTEGLASCTGVAFMGEHSGHHIQVRILAHFYTNEIGNDEAWGTFKNNWAAASFDTKKPITIVMSIPDPDGEKPQREDGTKKPWSDNDAMVLHDEILQLIQKIEDFTRACVRPYPRSGMMSATLSVEEDGRVIVDNVMLPKQHDWGAAGNPGWI</sequence>
<keyword evidence="2" id="KW-0732">Signal</keyword>
<reference evidence="3" key="1">
    <citation type="journal article" date="2020" name="Stud. Mycol.">
        <title>101 Dothideomycetes genomes: a test case for predicting lifestyles and emergence of pathogens.</title>
        <authorList>
            <person name="Haridas S."/>
            <person name="Albert R."/>
            <person name="Binder M."/>
            <person name="Bloem J."/>
            <person name="Labutti K."/>
            <person name="Salamov A."/>
            <person name="Andreopoulos B."/>
            <person name="Baker S."/>
            <person name="Barry K."/>
            <person name="Bills G."/>
            <person name="Bluhm B."/>
            <person name="Cannon C."/>
            <person name="Castanera R."/>
            <person name="Culley D."/>
            <person name="Daum C."/>
            <person name="Ezra D."/>
            <person name="Gonzalez J."/>
            <person name="Henrissat B."/>
            <person name="Kuo A."/>
            <person name="Liang C."/>
            <person name="Lipzen A."/>
            <person name="Lutzoni F."/>
            <person name="Magnuson J."/>
            <person name="Mondo S."/>
            <person name="Nolan M."/>
            <person name="Ohm R."/>
            <person name="Pangilinan J."/>
            <person name="Park H.-J."/>
            <person name="Ramirez L."/>
            <person name="Alfaro M."/>
            <person name="Sun H."/>
            <person name="Tritt A."/>
            <person name="Yoshinaga Y."/>
            <person name="Zwiers L.-H."/>
            <person name="Turgeon B."/>
            <person name="Goodwin S."/>
            <person name="Spatafora J."/>
            <person name="Crous P."/>
            <person name="Grigoriev I."/>
        </authorList>
    </citation>
    <scope>NUCLEOTIDE SEQUENCE</scope>
    <source>
        <strain evidence="3">CBS 113818</strain>
    </source>
</reference>
<evidence type="ECO:0000256" key="2">
    <source>
        <dbReference type="SAM" id="SignalP"/>
    </source>
</evidence>
<dbReference type="Proteomes" id="UP000799424">
    <property type="component" value="Unassembled WGS sequence"/>
</dbReference>
<name>A0A6A6ZUU5_9PLEO</name>
<feature type="compositionally biased region" description="Basic and acidic residues" evidence="1">
    <location>
        <begin position="160"/>
        <end position="176"/>
    </location>
</feature>
<feature type="signal peptide" evidence="2">
    <location>
        <begin position="1"/>
        <end position="19"/>
    </location>
</feature>
<dbReference type="AlphaFoldDB" id="A0A6A6ZUU5"/>
<dbReference type="EMBL" id="MU006230">
    <property type="protein sequence ID" value="KAF2824518.1"/>
    <property type="molecule type" value="Genomic_DNA"/>
</dbReference>
<accession>A0A6A6ZUU5</accession>
<feature type="region of interest" description="Disordered" evidence="1">
    <location>
        <begin position="155"/>
        <end position="176"/>
    </location>
</feature>
<protein>
    <submittedName>
        <fullName evidence="3">Uncharacterized protein</fullName>
    </submittedName>
</protein>
<keyword evidence="4" id="KW-1185">Reference proteome</keyword>
<evidence type="ECO:0000313" key="3">
    <source>
        <dbReference type="EMBL" id="KAF2824518.1"/>
    </source>
</evidence>
<feature type="chain" id="PRO_5025339733" evidence="2">
    <location>
        <begin position="20"/>
        <end position="244"/>
    </location>
</feature>
<gene>
    <name evidence="3" type="ORF">CC86DRAFT_408592</name>
</gene>
<evidence type="ECO:0000256" key="1">
    <source>
        <dbReference type="SAM" id="MobiDB-lite"/>
    </source>
</evidence>
<organism evidence="3 4">
    <name type="scientific">Ophiobolus disseminans</name>
    <dbReference type="NCBI Taxonomy" id="1469910"/>
    <lineage>
        <taxon>Eukaryota</taxon>
        <taxon>Fungi</taxon>
        <taxon>Dikarya</taxon>
        <taxon>Ascomycota</taxon>
        <taxon>Pezizomycotina</taxon>
        <taxon>Dothideomycetes</taxon>
        <taxon>Pleosporomycetidae</taxon>
        <taxon>Pleosporales</taxon>
        <taxon>Pleosporineae</taxon>
        <taxon>Phaeosphaeriaceae</taxon>
        <taxon>Ophiobolus</taxon>
    </lineage>
</organism>